<dbReference type="PANTHER" id="PTHR33116">
    <property type="entry name" value="REVERSE TRANSCRIPTASE ZINC-BINDING DOMAIN-CONTAINING PROTEIN-RELATED-RELATED"/>
    <property type="match status" value="1"/>
</dbReference>
<feature type="domain" description="Reverse transcriptase zinc-binding" evidence="1">
    <location>
        <begin position="182"/>
        <end position="266"/>
    </location>
</feature>
<name>A0AAW1H8G8_SAPOF</name>
<reference evidence="2" key="1">
    <citation type="submission" date="2024-03" db="EMBL/GenBank/DDBJ databases">
        <title>WGS assembly of Saponaria officinalis var. Norfolk2.</title>
        <authorList>
            <person name="Jenkins J."/>
            <person name="Shu S."/>
            <person name="Grimwood J."/>
            <person name="Barry K."/>
            <person name="Goodstein D."/>
            <person name="Schmutz J."/>
            <person name="Leebens-Mack J."/>
            <person name="Osbourn A."/>
        </authorList>
    </citation>
    <scope>NUCLEOTIDE SEQUENCE [LARGE SCALE GENOMIC DNA]</scope>
    <source>
        <strain evidence="2">JIC</strain>
    </source>
</reference>
<comment type="caution">
    <text evidence="2">The sequence shown here is derived from an EMBL/GenBank/DDBJ whole genome shotgun (WGS) entry which is preliminary data.</text>
</comment>
<dbReference type="PANTHER" id="PTHR33116:SF66">
    <property type="entry name" value="REVERSE TRANSCRIPTASE ZINC-BINDING DOMAIN-CONTAINING PROTEIN"/>
    <property type="match status" value="1"/>
</dbReference>
<protein>
    <recommendedName>
        <fullName evidence="1">Reverse transcriptase zinc-binding domain-containing protein</fullName>
    </recommendedName>
</protein>
<proteinExistence type="predicted"/>
<dbReference type="Pfam" id="PF13966">
    <property type="entry name" value="zf-RVT"/>
    <property type="match status" value="1"/>
</dbReference>
<dbReference type="InterPro" id="IPR026960">
    <property type="entry name" value="RVT-Znf"/>
</dbReference>
<organism evidence="2 3">
    <name type="scientific">Saponaria officinalis</name>
    <name type="common">Common soapwort</name>
    <name type="synonym">Lychnis saponaria</name>
    <dbReference type="NCBI Taxonomy" id="3572"/>
    <lineage>
        <taxon>Eukaryota</taxon>
        <taxon>Viridiplantae</taxon>
        <taxon>Streptophyta</taxon>
        <taxon>Embryophyta</taxon>
        <taxon>Tracheophyta</taxon>
        <taxon>Spermatophyta</taxon>
        <taxon>Magnoliopsida</taxon>
        <taxon>eudicotyledons</taxon>
        <taxon>Gunneridae</taxon>
        <taxon>Pentapetalae</taxon>
        <taxon>Caryophyllales</taxon>
        <taxon>Caryophyllaceae</taxon>
        <taxon>Caryophylleae</taxon>
        <taxon>Saponaria</taxon>
    </lineage>
</organism>
<dbReference type="EMBL" id="JBDFQZ010000012">
    <property type="protein sequence ID" value="KAK9672348.1"/>
    <property type="molecule type" value="Genomic_DNA"/>
</dbReference>
<gene>
    <name evidence="2" type="ORF">RND81_12G095100</name>
</gene>
<sequence>MVGILPDVADQIIQSSGFAKGAFPFRYLGIPLNATRLTFDMYAQLISKVQHSILHWQSKLLSYAGKMELLNSVVFGLESFWSSCLLIPTGVLKSLKKLCRDFFWSFTPTSGKRVIFKSWDSICSPRVEGGFGIKEDLWSVSVSDPCSESLRAILKVRDHIVAHTGRNGAPSLVRSWQRCGRFSTSLAYEFFRNKFPKFYGVNVVWNSISAPKNCLIALMAIQNKLSTIDNIYPRGFMLINRCVLCKKSWENVGHLFFSCDFSSVVWHHVLIWIGFKRRAWTLHREVDWVRKRIRKRHWRSQWLQVASTSTIYYIWLERNHRIFLGQEKDSSSIISCIKFHVCVRLLQRAKGPQEDILDAVNV</sequence>
<dbReference type="Proteomes" id="UP001443914">
    <property type="component" value="Unassembled WGS sequence"/>
</dbReference>
<dbReference type="AlphaFoldDB" id="A0AAW1H8G8"/>
<evidence type="ECO:0000313" key="3">
    <source>
        <dbReference type="Proteomes" id="UP001443914"/>
    </source>
</evidence>
<accession>A0AAW1H8G8</accession>
<evidence type="ECO:0000313" key="2">
    <source>
        <dbReference type="EMBL" id="KAK9672348.1"/>
    </source>
</evidence>
<evidence type="ECO:0000259" key="1">
    <source>
        <dbReference type="Pfam" id="PF13966"/>
    </source>
</evidence>
<keyword evidence="3" id="KW-1185">Reference proteome</keyword>